<feature type="binding site" evidence="4">
    <location>
        <position position="221"/>
    </location>
    <ligand>
        <name>a divalent metal cation</name>
        <dbReference type="ChEBI" id="CHEBI:60240"/>
        <label>1</label>
    </ligand>
</feature>
<dbReference type="Pfam" id="PF01784">
    <property type="entry name" value="DUF34_NIF3"/>
    <property type="match status" value="1"/>
</dbReference>
<proteinExistence type="inferred from homology"/>
<evidence type="ECO:0000313" key="6">
    <source>
        <dbReference type="Proteomes" id="UP000092544"/>
    </source>
</evidence>
<dbReference type="PANTHER" id="PTHR13799:SF14">
    <property type="entry name" value="GTP CYCLOHYDROLASE 1 TYPE 2 HOMOLOG"/>
    <property type="match status" value="1"/>
</dbReference>
<reference evidence="5 6" key="1">
    <citation type="submission" date="2016-06" db="EMBL/GenBank/DDBJ databases">
        <authorList>
            <person name="Kjaerup R.B."/>
            <person name="Dalgaard T.S."/>
            <person name="Juul-Madsen H.R."/>
        </authorList>
    </citation>
    <scope>NUCLEOTIDE SEQUENCE [LARGE SCALE GENOMIC DNA]</scope>
    <source>
        <strain evidence="5 6">CECT 8886</strain>
    </source>
</reference>
<feature type="binding site" evidence="4">
    <location>
        <position position="63"/>
    </location>
    <ligand>
        <name>a divalent metal cation</name>
        <dbReference type="ChEBI" id="CHEBI:60240"/>
        <label>1</label>
    </ligand>
</feature>
<evidence type="ECO:0000256" key="4">
    <source>
        <dbReference type="PIRSR" id="PIRSR602678-1"/>
    </source>
</evidence>
<sequence>MLRSEFEWLLDRTLSPNLFKDYAPNGLQVEGKAEIKRVVTGVTACQALIEAAIDYQADAIFVHHGYFWKNEAPQIVGMKYRRVSALIKNDINLYGYHLPLDAHPVFGNNAGLADAIGLTDRSPLQPSLPLEQSIGLVGRLGKPIEADAFKVLVEQAVQRDILFEVVNDKAIQKVALCTGGAQGYIEQAAKLGADVYITGEVSEQTIHIAREMGIHFVAAGHHATERFGAKAIAEFLSNEHGLDAVFVDIDSPA</sequence>
<dbReference type="FunFam" id="3.40.1390.30:FF:000002">
    <property type="entry name" value="Nif3-like dinuclear metal center protein"/>
    <property type="match status" value="1"/>
</dbReference>
<dbReference type="RefSeq" id="WP_139063117.1">
    <property type="nucleotide sequence ID" value="NZ_FLOB01000003.1"/>
</dbReference>
<dbReference type="EMBL" id="FLOB01000003">
    <property type="protein sequence ID" value="SBS29948.1"/>
    <property type="molecule type" value="Genomic_DNA"/>
</dbReference>
<feature type="binding site" evidence="4">
    <location>
        <position position="64"/>
    </location>
    <ligand>
        <name>a divalent metal cation</name>
        <dbReference type="ChEBI" id="CHEBI:60240"/>
        <label>2</label>
    </ligand>
</feature>
<dbReference type="GO" id="GO:0016787">
    <property type="term" value="F:hydrolase activity"/>
    <property type="evidence" value="ECO:0007669"/>
    <property type="project" value="UniProtKB-KW"/>
</dbReference>
<dbReference type="InterPro" id="IPR002678">
    <property type="entry name" value="DUF34/NIF3"/>
</dbReference>
<dbReference type="STRING" id="1792290.MSP8886_01648"/>
<organism evidence="5 6">
    <name type="scientific">Marinomonas spartinae</name>
    <dbReference type="NCBI Taxonomy" id="1792290"/>
    <lineage>
        <taxon>Bacteria</taxon>
        <taxon>Pseudomonadati</taxon>
        <taxon>Pseudomonadota</taxon>
        <taxon>Gammaproteobacteria</taxon>
        <taxon>Oceanospirillales</taxon>
        <taxon>Oceanospirillaceae</taxon>
        <taxon>Marinomonas</taxon>
    </lineage>
</organism>
<keyword evidence="6" id="KW-1185">Reference proteome</keyword>
<evidence type="ECO:0000256" key="2">
    <source>
        <dbReference type="ARBA" id="ARBA00022112"/>
    </source>
</evidence>
<dbReference type="GO" id="GO:0046872">
    <property type="term" value="F:metal ion binding"/>
    <property type="evidence" value="ECO:0007669"/>
    <property type="project" value="UniProtKB-KW"/>
</dbReference>
<name>A0A1A8TAN4_9GAMM</name>
<keyword evidence="5" id="KW-0378">Hydrolase</keyword>
<accession>A0A1A8TAN4</accession>
<dbReference type="InterPro" id="IPR036069">
    <property type="entry name" value="DUF34/NIF3_sf"/>
</dbReference>
<dbReference type="Gene3D" id="3.40.1390.30">
    <property type="entry name" value="NIF3 (NGG1p interacting factor 3)-like"/>
    <property type="match status" value="2"/>
</dbReference>
<evidence type="ECO:0000256" key="3">
    <source>
        <dbReference type="ARBA" id="ARBA00022723"/>
    </source>
</evidence>
<keyword evidence="3 4" id="KW-0479">Metal-binding</keyword>
<dbReference type="SUPFAM" id="SSF102705">
    <property type="entry name" value="NIF3 (NGG1p interacting factor 3)-like"/>
    <property type="match status" value="1"/>
</dbReference>
<evidence type="ECO:0000256" key="1">
    <source>
        <dbReference type="ARBA" id="ARBA00006964"/>
    </source>
</evidence>
<dbReference type="NCBIfam" id="TIGR00486">
    <property type="entry name" value="YbgI_SA1388"/>
    <property type="match status" value="1"/>
</dbReference>
<dbReference type="PANTHER" id="PTHR13799">
    <property type="entry name" value="NGG1 INTERACTING FACTOR 3"/>
    <property type="match status" value="1"/>
</dbReference>
<evidence type="ECO:0000313" key="5">
    <source>
        <dbReference type="EMBL" id="SBS29948.1"/>
    </source>
</evidence>
<feature type="binding site" evidence="4">
    <location>
        <position position="101"/>
    </location>
    <ligand>
        <name>a divalent metal cation</name>
        <dbReference type="ChEBI" id="CHEBI:60240"/>
        <label>1</label>
    </ligand>
</feature>
<dbReference type="GO" id="GO:0005737">
    <property type="term" value="C:cytoplasm"/>
    <property type="evidence" value="ECO:0007669"/>
    <property type="project" value="TreeGrafter"/>
</dbReference>
<protein>
    <recommendedName>
        <fullName evidence="2">GTP cyclohydrolase 1 type 2 homolog</fullName>
    </recommendedName>
</protein>
<gene>
    <name evidence="5" type="ORF">MSP8886_01648</name>
</gene>
<dbReference type="OrthoDB" id="9800881at2"/>
<feature type="binding site" evidence="4">
    <location>
        <position position="225"/>
    </location>
    <ligand>
        <name>a divalent metal cation</name>
        <dbReference type="ChEBI" id="CHEBI:60240"/>
        <label>1</label>
    </ligand>
</feature>
<comment type="similarity">
    <text evidence="1">Belongs to the GTP cyclohydrolase I type 2/NIF3 family.</text>
</comment>
<dbReference type="AlphaFoldDB" id="A0A1A8TAN4"/>
<dbReference type="Proteomes" id="UP000092544">
    <property type="component" value="Unassembled WGS sequence"/>
</dbReference>